<reference evidence="2 3" key="1">
    <citation type="submission" date="2024-03" db="EMBL/GenBank/DDBJ databases">
        <authorList>
            <person name="Martinez-Hernandez J."/>
        </authorList>
    </citation>
    <scope>NUCLEOTIDE SEQUENCE [LARGE SCALE GENOMIC DNA]</scope>
</reference>
<dbReference type="GO" id="GO:0045145">
    <property type="term" value="F:single-stranded DNA 5'-3' DNA exonuclease activity"/>
    <property type="evidence" value="ECO:0007669"/>
    <property type="project" value="InterPro"/>
</dbReference>
<name>A0AAV1W4K9_LUPLU</name>
<dbReference type="Gene3D" id="3.90.320.10">
    <property type="match status" value="1"/>
</dbReference>
<dbReference type="InterPro" id="IPR019190">
    <property type="entry name" value="EXOV"/>
</dbReference>
<comment type="similarity">
    <text evidence="1">Belongs to the EXO5 family.</text>
</comment>
<proteinExistence type="inferred from homology"/>
<dbReference type="Proteomes" id="UP001497480">
    <property type="component" value="Unassembled WGS sequence"/>
</dbReference>
<gene>
    <name evidence="2" type="ORF">LLUT_LOCUS5157</name>
</gene>
<sequence>MPETSSDLKEHDINVDIPIEIVSDQEMALIEAAFAFASSSSLPLRSSPPPSPTLILQNNSFSIKSITILSKRRLSNGSGSHHPLDIEDSPSKLVTCVQNKKTKVPHSFLRRFRTKRALSVTDLTSTEWCEKQMEFSLQLGKRKVNQAMKAGIARHAKLEQEVITRVEVKIKSREDGWALKFLNFINGVNQLLFEGLTRELPVVGIVEGIWMVGVIDEIRMPLTENDHNPVLIDTKTRSQYKLPSEPQRRNGRLQLMCYKYLWDNSVADDFPSMKFFTFFGLHPQHTLCEDLKIMSNDSGFSASTLDDVVRYYSNTCKMLAPAHDQLLLRYEYQKDHSLLGEDKFAYDSIWLKNQICCCLEFWHGEREASYASEEERWKCGFCQFANVCPLYTDDSKKTVANTSNDSNITNA</sequence>
<keyword evidence="3" id="KW-1185">Reference proteome</keyword>
<dbReference type="Pfam" id="PF09810">
    <property type="entry name" value="Exo5"/>
    <property type="match status" value="3"/>
</dbReference>
<evidence type="ECO:0008006" key="4">
    <source>
        <dbReference type="Google" id="ProtNLM"/>
    </source>
</evidence>
<protein>
    <recommendedName>
        <fullName evidence="4">Exonuclease V</fullName>
    </recommendedName>
</protein>
<accession>A0AAV1W4K9</accession>
<dbReference type="EMBL" id="CAXHTB010000003">
    <property type="protein sequence ID" value="CAL0304097.1"/>
    <property type="molecule type" value="Genomic_DNA"/>
</dbReference>
<dbReference type="AlphaFoldDB" id="A0AAV1W4K9"/>
<dbReference type="PANTHER" id="PTHR14464">
    <property type="entry name" value="EXONUCLEASE V"/>
    <property type="match status" value="1"/>
</dbReference>
<organism evidence="2 3">
    <name type="scientific">Lupinus luteus</name>
    <name type="common">European yellow lupine</name>
    <dbReference type="NCBI Taxonomy" id="3873"/>
    <lineage>
        <taxon>Eukaryota</taxon>
        <taxon>Viridiplantae</taxon>
        <taxon>Streptophyta</taxon>
        <taxon>Embryophyta</taxon>
        <taxon>Tracheophyta</taxon>
        <taxon>Spermatophyta</taxon>
        <taxon>Magnoliopsida</taxon>
        <taxon>eudicotyledons</taxon>
        <taxon>Gunneridae</taxon>
        <taxon>Pentapetalae</taxon>
        <taxon>rosids</taxon>
        <taxon>fabids</taxon>
        <taxon>Fabales</taxon>
        <taxon>Fabaceae</taxon>
        <taxon>Papilionoideae</taxon>
        <taxon>50 kb inversion clade</taxon>
        <taxon>genistoids sensu lato</taxon>
        <taxon>core genistoids</taxon>
        <taxon>Genisteae</taxon>
        <taxon>Lupinus</taxon>
    </lineage>
</organism>
<evidence type="ECO:0000313" key="3">
    <source>
        <dbReference type="Proteomes" id="UP001497480"/>
    </source>
</evidence>
<evidence type="ECO:0000313" key="2">
    <source>
        <dbReference type="EMBL" id="CAL0304097.1"/>
    </source>
</evidence>
<dbReference type="GO" id="GO:0036297">
    <property type="term" value="P:interstrand cross-link repair"/>
    <property type="evidence" value="ECO:0007669"/>
    <property type="project" value="TreeGrafter"/>
</dbReference>
<comment type="caution">
    <text evidence="2">The sequence shown here is derived from an EMBL/GenBank/DDBJ whole genome shotgun (WGS) entry which is preliminary data.</text>
</comment>
<dbReference type="PANTHER" id="PTHR14464:SF4">
    <property type="entry name" value="EXONUCLEASE V"/>
    <property type="match status" value="1"/>
</dbReference>
<evidence type="ECO:0000256" key="1">
    <source>
        <dbReference type="ARBA" id="ARBA00009797"/>
    </source>
</evidence>
<dbReference type="InterPro" id="IPR011604">
    <property type="entry name" value="PDDEXK-like_dom_sf"/>
</dbReference>
<dbReference type="GO" id="GO:0005634">
    <property type="term" value="C:nucleus"/>
    <property type="evidence" value="ECO:0007669"/>
    <property type="project" value="TreeGrafter"/>
</dbReference>